<keyword evidence="1" id="KW-0645">Protease</keyword>
<evidence type="ECO:0000256" key="3">
    <source>
        <dbReference type="ARBA" id="ARBA00022801"/>
    </source>
</evidence>
<evidence type="ECO:0000256" key="5">
    <source>
        <dbReference type="ARBA" id="ARBA00023049"/>
    </source>
</evidence>
<evidence type="ECO:0000256" key="2">
    <source>
        <dbReference type="ARBA" id="ARBA00022723"/>
    </source>
</evidence>
<dbReference type="InterPro" id="IPR025657">
    <property type="entry name" value="RadC_JAB"/>
</dbReference>
<dbReference type="PANTHER" id="PTHR30471">
    <property type="entry name" value="DNA REPAIR PROTEIN RADC"/>
    <property type="match status" value="1"/>
</dbReference>
<keyword evidence="9" id="KW-1185">Reference proteome</keyword>
<dbReference type="CDD" id="cd08071">
    <property type="entry name" value="MPN_DUF2466"/>
    <property type="match status" value="1"/>
</dbReference>
<dbReference type="InterPro" id="IPR001405">
    <property type="entry name" value="UPF0758"/>
</dbReference>
<evidence type="ECO:0000313" key="9">
    <source>
        <dbReference type="Proteomes" id="UP001385892"/>
    </source>
</evidence>
<name>A0ABU8X0B3_9BURK</name>
<accession>A0ABU8X0B3</accession>
<keyword evidence="5" id="KW-0482">Metalloprotease</keyword>
<dbReference type="PANTHER" id="PTHR30471:SF3">
    <property type="entry name" value="UPF0758 PROTEIN YEES-RELATED"/>
    <property type="match status" value="1"/>
</dbReference>
<feature type="domain" description="MPN" evidence="7">
    <location>
        <begin position="85"/>
        <end position="207"/>
    </location>
</feature>
<evidence type="ECO:0000256" key="6">
    <source>
        <dbReference type="RuleBase" id="RU003797"/>
    </source>
</evidence>
<keyword evidence="2" id="KW-0479">Metal-binding</keyword>
<dbReference type="NCBIfam" id="TIGR00608">
    <property type="entry name" value="radc"/>
    <property type="match status" value="1"/>
</dbReference>
<keyword evidence="4" id="KW-0862">Zinc</keyword>
<dbReference type="Gene3D" id="3.40.140.10">
    <property type="entry name" value="Cytidine Deaminase, domain 2"/>
    <property type="match status" value="1"/>
</dbReference>
<evidence type="ECO:0000313" key="8">
    <source>
        <dbReference type="EMBL" id="MEJ8852172.1"/>
    </source>
</evidence>
<proteinExistence type="inferred from homology"/>
<comment type="caution">
    <text evidence="8">The sequence shown here is derived from an EMBL/GenBank/DDBJ whole genome shotgun (WGS) entry which is preliminary data.</text>
</comment>
<dbReference type="Pfam" id="PF04002">
    <property type="entry name" value="RadC"/>
    <property type="match status" value="1"/>
</dbReference>
<protein>
    <submittedName>
        <fullName evidence="8">DNA repair protein RadC</fullName>
    </submittedName>
</protein>
<dbReference type="Proteomes" id="UP001385892">
    <property type="component" value="Unassembled WGS sequence"/>
</dbReference>
<organism evidence="8 9">
    <name type="scientific">Variovorax rhizosphaerae</name>
    <dbReference type="NCBI Taxonomy" id="1836200"/>
    <lineage>
        <taxon>Bacteria</taxon>
        <taxon>Pseudomonadati</taxon>
        <taxon>Pseudomonadota</taxon>
        <taxon>Betaproteobacteria</taxon>
        <taxon>Burkholderiales</taxon>
        <taxon>Comamonadaceae</taxon>
        <taxon>Variovorax</taxon>
    </lineage>
</organism>
<sequence>MNASPASPASPASSVELNARQQRIVDALRPFFGAEADALYEANGRSLQKLAYSARQSALPSFRRLATGLALAQELLCEELTTRSVFDTPTAVADFLKLHFAGQPYESFVVLFLDSRSSLIAFEEMFRGTLSQTSVYPREVLKRVLHHDAAAILVAHNHPTGCTEPSPADKALTRVLRDALNLIDVQLLDHWIVAGGQTLSFVQRGLL</sequence>
<dbReference type="RefSeq" id="WP_340348069.1">
    <property type="nucleotide sequence ID" value="NZ_JBBKZT010000032.1"/>
</dbReference>
<gene>
    <name evidence="8" type="primary">radC</name>
    <name evidence="8" type="ORF">WKW82_36470</name>
</gene>
<dbReference type="InterPro" id="IPR037518">
    <property type="entry name" value="MPN"/>
</dbReference>
<keyword evidence="3" id="KW-0378">Hydrolase</keyword>
<evidence type="ECO:0000259" key="7">
    <source>
        <dbReference type="PROSITE" id="PS50249"/>
    </source>
</evidence>
<comment type="similarity">
    <text evidence="6">Belongs to the UPF0758 family.</text>
</comment>
<evidence type="ECO:0000256" key="1">
    <source>
        <dbReference type="ARBA" id="ARBA00022670"/>
    </source>
</evidence>
<dbReference type="EMBL" id="JBBKZT010000032">
    <property type="protein sequence ID" value="MEJ8852172.1"/>
    <property type="molecule type" value="Genomic_DNA"/>
</dbReference>
<dbReference type="PROSITE" id="PS50249">
    <property type="entry name" value="MPN"/>
    <property type="match status" value="1"/>
</dbReference>
<evidence type="ECO:0000256" key="4">
    <source>
        <dbReference type="ARBA" id="ARBA00022833"/>
    </source>
</evidence>
<reference evidence="8 9" key="1">
    <citation type="submission" date="2024-03" db="EMBL/GenBank/DDBJ databases">
        <title>Novel species of the genus Variovorax.</title>
        <authorList>
            <person name="Liu Q."/>
            <person name="Xin Y.-H."/>
        </authorList>
    </citation>
    <scope>NUCLEOTIDE SEQUENCE [LARGE SCALE GENOMIC DNA]</scope>
    <source>
        <strain evidence="8 9">KACC 18900</strain>
    </source>
</reference>